<keyword evidence="2" id="KW-1185">Reference proteome</keyword>
<dbReference type="EMBL" id="JAULSR010000001">
    <property type="protein sequence ID" value="KAK0635502.1"/>
    <property type="molecule type" value="Genomic_DNA"/>
</dbReference>
<protein>
    <submittedName>
        <fullName evidence="1">Uncharacterized protein</fullName>
    </submittedName>
</protein>
<evidence type="ECO:0000313" key="1">
    <source>
        <dbReference type="EMBL" id="KAK0635502.1"/>
    </source>
</evidence>
<reference evidence="1" key="1">
    <citation type="submission" date="2023-06" db="EMBL/GenBank/DDBJ databases">
        <title>Genome-scale phylogeny and comparative genomics of the fungal order Sordariales.</title>
        <authorList>
            <consortium name="Lawrence Berkeley National Laboratory"/>
            <person name="Hensen N."/>
            <person name="Bonometti L."/>
            <person name="Westerberg I."/>
            <person name="Brannstrom I.O."/>
            <person name="Guillou S."/>
            <person name="Cros-Aarteil S."/>
            <person name="Calhoun S."/>
            <person name="Haridas S."/>
            <person name="Kuo A."/>
            <person name="Mondo S."/>
            <person name="Pangilinan J."/>
            <person name="Riley R."/>
            <person name="LaButti K."/>
            <person name="Andreopoulos B."/>
            <person name="Lipzen A."/>
            <person name="Chen C."/>
            <person name="Yanf M."/>
            <person name="Daum C."/>
            <person name="Ng V."/>
            <person name="Clum A."/>
            <person name="Steindorff A."/>
            <person name="Ohm R."/>
            <person name="Martin F."/>
            <person name="Silar P."/>
            <person name="Natvig D."/>
            <person name="Lalanne C."/>
            <person name="Gautier V."/>
            <person name="Ament-velasquez S.L."/>
            <person name="Kruys A."/>
            <person name="Hutchinson M.I."/>
            <person name="Powell A.J."/>
            <person name="Barry K."/>
            <person name="Miller A.N."/>
            <person name="Grigoriev I.V."/>
            <person name="Debuchy R."/>
            <person name="Gladieux P."/>
            <person name="Thoren M.H."/>
            <person name="Johannesson H."/>
        </authorList>
    </citation>
    <scope>NUCLEOTIDE SEQUENCE</scope>
    <source>
        <strain evidence="1">SMH3391-2</strain>
    </source>
</reference>
<accession>A0AA39XLI7</accession>
<evidence type="ECO:0000313" key="2">
    <source>
        <dbReference type="Proteomes" id="UP001174934"/>
    </source>
</evidence>
<name>A0AA39XLI7_9PEZI</name>
<dbReference type="Proteomes" id="UP001174934">
    <property type="component" value="Unassembled WGS sequence"/>
</dbReference>
<gene>
    <name evidence="1" type="ORF">B0T17DRAFT_46093</name>
</gene>
<sequence length="217" mass="23417">MATCSTVGQDDTISSRSLLTCEVRRHCSTEHLKNQAIGGGRGDPITACNGCRMGCGDAAIIGSWKGRDGSACPREVFVCGACPIAREKCFFLHSLGGRVCGSSGRAYEYHPFVVAVVVVCCRAEGFGGDDLREGWLASLAWLARPAKLAKINAGPVERSTQRSVHPLISNADSVRHHFIDHLNKLPAVFLNPKHLLPTARHTLGRDSAGEAHWHQFC</sequence>
<dbReference type="AlphaFoldDB" id="A0AA39XLI7"/>
<proteinExistence type="predicted"/>
<comment type="caution">
    <text evidence="1">The sequence shown here is derived from an EMBL/GenBank/DDBJ whole genome shotgun (WGS) entry which is preliminary data.</text>
</comment>
<organism evidence="1 2">
    <name type="scientific">Bombardia bombarda</name>
    <dbReference type="NCBI Taxonomy" id="252184"/>
    <lineage>
        <taxon>Eukaryota</taxon>
        <taxon>Fungi</taxon>
        <taxon>Dikarya</taxon>
        <taxon>Ascomycota</taxon>
        <taxon>Pezizomycotina</taxon>
        <taxon>Sordariomycetes</taxon>
        <taxon>Sordariomycetidae</taxon>
        <taxon>Sordariales</taxon>
        <taxon>Lasiosphaeriaceae</taxon>
        <taxon>Bombardia</taxon>
    </lineage>
</organism>